<sequence>MTTTQASLTVPTAVAAGLLKEEADAELSAFSQVPPPAIEYEEDSDSSSGREQAEEEDEFVPPFLAEKDLTGGSFTHGDLYRGWLTDYRQPDPLPEIAASRPGAQVPFGKVITVGDPIEEDDELGVAVSCVWIGERYIWVQNAQSFPELSDNPGDWNRWETKGIVTKSERRVWVCSKGYVHVRAPGSGLPWPLCTLYTYTALCRALADETGETKRALADDPKMGVPQLTVNVYNALRDDRISPFDWDLGYLKRHHNNPAVASLVALLWGRAPGSPHIFRLSLNVTGTHCGVVCFPYDRECYDLSQGLVWRLDLSTQPGVERWVSAEDISLLRVGRATTKGSGPFVVTPVGLCLGSDTPPLCPLAYAMAFVQALAAVTEEGPRHGEGVVCFDLA</sequence>
<name>A0AAW1E164_ZOAVI</name>
<feature type="region of interest" description="Disordered" evidence="1">
    <location>
        <begin position="26"/>
        <end position="61"/>
    </location>
</feature>
<organism evidence="2 3">
    <name type="scientific">Zoarces viviparus</name>
    <name type="common">Viviparous eelpout</name>
    <name type="synonym">Blennius viviparus</name>
    <dbReference type="NCBI Taxonomy" id="48416"/>
    <lineage>
        <taxon>Eukaryota</taxon>
        <taxon>Metazoa</taxon>
        <taxon>Chordata</taxon>
        <taxon>Craniata</taxon>
        <taxon>Vertebrata</taxon>
        <taxon>Euteleostomi</taxon>
        <taxon>Actinopterygii</taxon>
        <taxon>Neopterygii</taxon>
        <taxon>Teleostei</taxon>
        <taxon>Neoteleostei</taxon>
        <taxon>Acanthomorphata</taxon>
        <taxon>Eupercaria</taxon>
        <taxon>Perciformes</taxon>
        <taxon>Cottioidei</taxon>
        <taxon>Zoarcales</taxon>
        <taxon>Zoarcidae</taxon>
        <taxon>Zoarcinae</taxon>
        <taxon>Zoarces</taxon>
    </lineage>
</organism>
<protein>
    <submittedName>
        <fullName evidence="2">Uncharacterized protein</fullName>
    </submittedName>
</protein>
<evidence type="ECO:0000256" key="1">
    <source>
        <dbReference type="SAM" id="MobiDB-lite"/>
    </source>
</evidence>
<evidence type="ECO:0000313" key="3">
    <source>
        <dbReference type="Proteomes" id="UP001488805"/>
    </source>
</evidence>
<gene>
    <name evidence="2" type="ORF">VZT92_026546</name>
</gene>
<comment type="caution">
    <text evidence="2">The sequence shown here is derived from an EMBL/GenBank/DDBJ whole genome shotgun (WGS) entry which is preliminary data.</text>
</comment>
<keyword evidence="3" id="KW-1185">Reference proteome</keyword>
<dbReference type="EMBL" id="JBCEZU010000586">
    <property type="protein sequence ID" value="KAK9515950.1"/>
    <property type="molecule type" value="Genomic_DNA"/>
</dbReference>
<dbReference type="AlphaFoldDB" id="A0AAW1E164"/>
<dbReference type="Proteomes" id="UP001488805">
    <property type="component" value="Unassembled WGS sequence"/>
</dbReference>
<accession>A0AAW1E164</accession>
<evidence type="ECO:0000313" key="2">
    <source>
        <dbReference type="EMBL" id="KAK9515950.1"/>
    </source>
</evidence>
<proteinExistence type="predicted"/>
<reference evidence="2 3" key="1">
    <citation type="journal article" date="2024" name="Genome Biol. Evol.">
        <title>Chromosome-level genome assembly of the viviparous eelpout Zoarces viviparus.</title>
        <authorList>
            <person name="Fuhrmann N."/>
            <person name="Brasseur M.V."/>
            <person name="Bakowski C.E."/>
            <person name="Podsiadlowski L."/>
            <person name="Prost S."/>
            <person name="Krehenwinkel H."/>
            <person name="Mayer C."/>
        </authorList>
    </citation>
    <scope>NUCLEOTIDE SEQUENCE [LARGE SCALE GENOMIC DNA]</scope>
    <source>
        <strain evidence="2">NO-MEL_2022_Ind0_liver</strain>
    </source>
</reference>